<dbReference type="Pfam" id="PF01416">
    <property type="entry name" value="PseudoU_synth_1"/>
    <property type="match status" value="2"/>
</dbReference>
<dbReference type="OrthoDB" id="9811823at2"/>
<dbReference type="Gene3D" id="3.30.70.660">
    <property type="entry name" value="Pseudouridine synthase I, catalytic domain, C-terminal subdomain"/>
    <property type="match status" value="1"/>
</dbReference>
<dbReference type="InterPro" id="IPR020095">
    <property type="entry name" value="PsdUridine_synth_TruA_C"/>
</dbReference>
<proteinExistence type="inferred from homology"/>
<dbReference type="HOGENOM" id="CLU_014673_0_1_9"/>
<comment type="similarity">
    <text evidence="1 4 7">Belongs to the tRNA pseudouridine synthase TruA family.</text>
</comment>
<dbReference type="EC" id="5.4.99.12" evidence="4"/>
<dbReference type="InterPro" id="IPR020097">
    <property type="entry name" value="PsdUridine_synth_TruA_a/b_dom"/>
</dbReference>
<feature type="active site" description="Nucleophile" evidence="4 5">
    <location>
        <position position="53"/>
    </location>
</feature>
<dbReference type="FunFam" id="3.30.70.580:FF:000001">
    <property type="entry name" value="tRNA pseudouridine synthase A"/>
    <property type="match status" value="1"/>
</dbReference>
<comment type="function">
    <text evidence="4">Formation of pseudouridine at positions 38, 39 and 40 in the anticodon stem and loop of transfer RNAs.</text>
</comment>
<dbReference type="STRING" id="44009.RV01_GL002092"/>
<dbReference type="GO" id="GO:0160147">
    <property type="term" value="F:tRNA pseudouridine(38-40) synthase activity"/>
    <property type="evidence" value="ECO:0007669"/>
    <property type="project" value="UniProtKB-EC"/>
</dbReference>
<evidence type="ECO:0000256" key="2">
    <source>
        <dbReference type="ARBA" id="ARBA00022694"/>
    </source>
</evidence>
<evidence type="ECO:0000256" key="3">
    <source>
        <dbReference type="ARBA" id="ARBA00023235"/>
    </source>
</evidence>
<name>S0KSB2_9ENTE</name>
<comment type="caution">
    <text evidence="9">The sequence shown here is derived from an EMBL/GenBank/DDBJ whole genome shotgun (WGS) entry which is preliminary data.</text>
</comment>
<keyword evidence="10" id="KW-1185">Reference proteome</keyword>
<keyword evidence="2 4" id="KW-0819">tRNA processing</keyword>
<dbReference type="PANTHER" id="PTHR11142:SF22">
    <property type="entry name" value="TRNA PSEUDOURIDINE SYNTHASE A 2"/>
    <property type="match status" value="1"/>
</dbReference>
<dbReference type="GO" id="GO:0031119">
    <property type="term" value="P:tRNA pseudouridine synthesis"/>
    <property type="evidence" value="ECO:0007669"/>
    <property type="project" value="UniProtKB-UniRule"/>
</dbReference>
<evidence type="ECO:0000313" key="10">
    <source>
        <dbReference type="Proteomes" id="UP000014127"/>
    </source>
</evidence>
<comment type="subunit">
    <text evidence="4">Homodimer.</text>
</comment>
<dbReference type="InterPro" id="IPR020094">
    <property type="entry name" value="TruA/RsuA/RluB/E/F_N"/>
</dbReference>
<dbReference type="SUPFAM" id="SSF55120">
    <property type="entry name" value="Pseudouridine synthase"/>
    <property type="match status" value="1"/>
</dbReference>
<dbReference type="Proteomes" id="UP000014127">
    <property type="component" value="Unassembled WGS sequence"/>
</dbReference>
<dbReference type="GO" id="GO:0003723">
    <property type="term" value="F:RNA binding"/>
    <property type="evidence" value="ECO:0007669"/>
    <property type="project" value="InterPro"/>
</dbReference>
<comment type="catalytic activity">
    <reaction evidence="4 7">
        <text>uridine(38/39/40) in tRNA = pseudouridine(38/39/40) in tRNA</text>
        <dbReference type="Rhea" id="RHEA:22376"/>
        <dbReference type="Rhea" id="RHEA-COMP:10085"/>
        <dbReference type="Rhea" id="RHEA-COMP:10087"/>
        <dbReference type="ChEBI" id="CHEBI:65314"/>
        <dbReference type="ChEBI" id="CHEBI:65315"/>
        <dbReference type="EC" id="5.4.99.12"/>
    </reaction>
</comment>
<reference evidence="9 10" key="1">
    <citation type="submission" date="2013-03" db="EMBL/GenBank/DDBJ databases">
        <title>The Genome Sequence of Enterococcus dispar ATCC_51266 (Illumina only assembly).</title>
        <authorList>
            <consortium name="The Broad Institute Genomics Platform"/>
            <consortium name="The Broad Institute Genome Sequencing Center for Infectious Disease"/>
            <person name="Earl A."/>
            <person name="Russ C."/>
            <person name="Gilmore M."/>
            <person name="Surin D."/>
            <person name="Walker B."/>
            <person name="Young S."/>
            <person name="Zeng Q."/>
            <person name="Gargeya S."/>
            <person name="Fitzgerald M."/>
            <person name="Haas B."/>
            <person name="Abouelleil A."/>
            <person name="Allen A.W."/>
            <person name="Alvarado L."/>
            <person name="Arachchi H.M."/>
            <person name="Berlin A.M."/>
            <person name="Chapman S.B."/>
            <person name="Gainer-Dewar J."/>
            <person name="Goldberg J."/>
            <person name="Griggs A."/>
            <person name="Gujja S."/>
            <person name="Hansen M."/>
            <person name="Howarth C."/>
            <person name="Imamovic A."/>
            <person name="Ireland A."/>
            <person name="Larimer J."/>
            <person name="McCowan C."/>
            <person name="Murphy C."/>
            <person name="Pearson M."/>
            <person name="Poon T.W."/>
            <person name="Priest M."/>
            <person name="Roberts A."/>
            <person name="Saif S."/>
            <person name="Shea T."/>
            <person name="Sisk P."/>
            <person name="Sykes S."/>
            <person name="Wortman J."/>
            <person name="Nusbaum C."/>
            <person name="Birren B."/>
        </authorList>
    </citation>
    <scope>NUCLEOTIDE SEQUENCE [LARGE SCALE GENOMIC DNA]</scope>
    <source>
        <strain evidence="9 10">ATCC 51266</strain>
    </source>
</reference>
<dbReference type="eggNOG" id="COG0101">
    <property type="taxonomic scope" value="Bacteria"/>
</dbReference>
<keyword evidence="3 4" id="KW-0413">Isomerase</keyword>
<dbReference type="CDD" id="cd02570">
    <property type="entry name" value="PseudoU_synth_EcTruA"/>
    <property type="match status" value="1"/>
</dbReference>
<feature type="binding site" evidence="4 6">
    <location>
        <position position="111"/>
    </location>
    <ligand>
        <name>substrate</name>
    </ligand>
</feature>
<dbReference type="PANTHER" id="PTHR11142">
    <property type="entry name" value="PSEUDOURIDYLATE SYNTHASE"/>
    <property type="match status" value="1"/>
</dbReference>
<dbReference type="RefSeq" id="WP_016171238.1">
    <property type="nucleotide sequence ID" value="NZ_ASWK01000001.1"/>
</dbReference>
<evidence type="ECO:0000259" key="8">
    <source>
        <dbReference type="Pfam" id="PF01416"/>
    </source>
</evidence>
<evidence type="ECO:0000256" key="7">
    <source>
        <dbReference type="RuleBase" id="RU003792"/>
    </source>
</evidence>
<evidence type="ECO:0000313" key="9">
    <source>
        <dbReference type="EMBL" id="EOT43865.1"/>
    </source>
</evidence>
<comment type="caution">
    <text evidence="4">Lacks conserved residue(s) required for the propagation of feature annotation.</text>
</comment>
<protein>
    <recommendedName>
        <fullName evidence="4">tRNA pseudouridine synthase A</fullName>
        <ecNumber evidence="4">5.4.99.12</ecNumber>
    </recommendedName>
    <alternativeName>
        <fullName evidence="4">tRNA pseudouridine(38-40) synthase</fullName>
    </alternativeName>
    <alternativeName>
        <fullName evidence="4">tRNA pseudouridylate synthase I</fullName>
    </alternativeName>
    <alternativeName>
        <fullName evidence="4">tRNA-uridine isomerase I</fullName>
    </alternativeName>
</protein>
<dbReference type="InterPro" id="IPR020103">
    <property type="entry name" value="PsdUridine_synth_cat_dom_sf"/>
</dbReference>
<evidence type="ECO:0000256" key="1">
    <source>
        <dbReference type="ARBA" id="ARBA00009375"/>
    </source>
</evidence>
<evidence type="ECO:0000256" key="6">
    <source>
        <dbReference type="PIRSR" id="PIRSR001430-2"/>
    </source>
</evidence>
<feature type="domain" description="Pseudouridine synthase I TruA alpha/beta" evidence="8">
    <location>
        <begin position="144"/>
        <end position="246"/>
    </location>
</feature>
<dbReference type="InterPro" id="IPR001406">
    <property type="entry name" value="PsdUridine_synth_TruA"/>
</dbReference>
<accession>S0KSB2</accession>
<evidence type="ECO:0000256" key="4">
    <source>
        <dbReference type="HAMAP-Rule" id="MF_00171"/>
    </source>
</evidence>
<organism evidence="9 10">
    <name type="scientific">Enterococcus dispar ATCC 51266</name>
    <dbReference type="NCBI Taxonomy" id="1139219"/>
    <lineage>
        <taxon>Bacteria</taxon>
        <taxon>Bacillati</taxon>
        <taxon>Bacillota</taxon>
        <taxon>Bacilli</taxon>
        <taxon>Lactobacillales</taxon>
        <taxon>Enterococcaceae</taxon>
        <taxon>Enterococcus</taxon>
    </lineage>
</organism>
<gene>
    <name evidence="4" type="primary">truA</name>
    <name evidence="9" type="ORF">OMK_00006</name>
</gene>
<dbReference type="AlphaFoldDB" id="S0KSB2"/>
<dbReference type="NCBIfam" id="TIGR00071">
    <property type="entry name" value="hisT_truA"/>
    <property type="match status" value="1"/>
</dbReference>
<dbReference type="Gene3D" id="3.30.70.580">
    <property type="entry name" value="Pseudouridine synthase I, catalytic domain, N-terminal subdomain"/>
    <property type="match status" value="1"/>
</dbReference>
<dbReference type="EMBL" id="AHYR01000001">
    <property type="protein sequence ID" value="EOT43865.1"/>
    <property type="molecule type" value="Genomic_DNA"/>
</dbReference>
<evidence type="ECO:0000256" key="5">
    <source>
        <dbReference type="PIRSR" id="PIRSR001430-1"/>
    </source>
</evidence>
<dbReference type="PATRIC" id="fig|1139219.3.peg.2"/>
<sequence length="246" mass="28120">MKNIKLTIEYDGRRYLGWQRLGNSDKTIQGKIESILSQMTGEKIEIIGSGRTDAGTHARGQVANFKTESDLSEVEMLSFLNRYLPNDIVIKAVEEVGERFHARYNAIGKQYSYYVWNDTIPTAFYRHHSFYVPQKLDLLEMEKAAEKLLGTHDFIGFSALKKTKKSTVRTIKEIRLEKEGSMLHFTFIGDGFLHKMIRILTGTLLEIGMGKLDMQVIEEVLVKKVRQDAGETVPASGLFLDQVFYE</sequence>
<feature type="domain" description="Pseudouridine synthase I TruA alpha/beta" evidence="8">
    <location>
        <begin position="8"/>
        <end position="105"/>
    </location>
</feature>
<dbReference type="HAMAP" id="MF_00171">
    <property type="entry name" value="TruA"/>
    <property type="match status" value="1"/>
</dbReference>
<dbReference type="PIRSF" id="PIRSF001430">
    <property type="entry name" value="tRNA_psdUrid_synth"/>
    <property type="match status" value="1"/>
</dbReference>